<evidence type="ECO:0000313" key="1">
    <source>
        <dbReference type="EMBL" id="XFD39314.1"/>
    </source>
</evidence>
<dbReference type="EMBL" id="CP168151">
    <property type="protein sequence ID" value="XFD39314.1"/>
    <property type="molecule type" value="Genomic_DNA"/>
</dbReference>
<dbReference type="Proteomes" id="UP001149860">
    <property type="component" value="Chromosome"/>
</dbReference>
<gene>
    <name evidence="1" type="ORF">O0236_007785</name>
</gene>
<sequence>MIVAVITAFLFGLIILNNRTVPNHCRDEEYTERIRIYPDGIKVDGDLISFVSEASVNNRKSIYFGRLANSSQKEMILKSSEALSLSITAKTDKFKPPTNINEFDVEKYYHHQGIKQLINISKLEIMHDHSSSKVTDVPHILRTGLLRHTDNLPVELKRYCQALVIGFRDNDFYQQMSGSSKLGLLHVFSVSGMHVYYFLALIDKLLTIIKLPNRLKMMLEVCCLLVYFQFAGGSPGLLRAIVMAIIRLLSQLLDIEISGIDCWSLTLIMQLLMLPEAIFLLSVQLSYSLSLGIIITAKRGLMFQTIILNAISLPIILYNFYEWHWLSIVASLVFLPVFTSVIFPLVVIICIVGNVKIITSLFEWFVSSFNHLINYVGEMPGMINVGKPPLWFTIFALTLTYYIAINGLPHLKRNVVLLASMYIGIF</sequence>
<name>A0ACD5DD46_9LACO</name>
<accession>A0ACD5DD46</accession>
<organism evidence="1 2">
    <name type="scientific">Lentilactobacillus terminaliae</name>
    <dbReference type="NCBI Taxonomy" id="3003483"/>
    <lineage>
        <taxon>Bacteria</taxon>
        <taxon>Bacillati</taxon>
        <taxon>Bacillota</taxon>
        <taxon>Bacilli</taxon>
        <taxon>Lactobacillales</taxon>
        <taxon>Lactobacillaceae</taxon>
        <taxon>Lentilactobacillus</taxon>
    </lineage>
</organism>
<keyword evidence="2" id="KW-1185">Reference proteome</keyword>
<proteinExistence type="predicted"/>
<reference evidence="1" key="1">
    <citation type="submission" date="2024-08" db="EMBL/GenBank/DDBJ databases">
        <title>Lentilactobacillus sp. nov., isolated from tree bark.</title>
        <authorList>
            <person name="Phuengjayaem S."/>
            <person name="Tanasupawat S."/>
        </authorList>
    </citation>
    <scope>NUCLEOTIDE SEQUENCE</scope>
    <source>
        <strain evidence="1">SPB1-3</strain>
    </source>
</reference>
<evidence type="ECO:0000313" key="2">
    <source>
        <dbReference type="Proteomes" id="UP001149860"/>
    </source>
</evidence>
<protein>
    <submittedName>
        <fullName evidence="1">ComEC/Rec2 family competence protein</fullName>
    </submittedName>
</protein>